<gene>
    <name evidence="3" type="ORF">KME25_27590</name>
</gene>
<feature type="compositionally biased region" description="Polar residues" evidence="1">
    <location>
        <begin position="29"/>
        <end position="45"/>
    </location>
</feature>
<proteinExistence type="predicted"/>
<dbReference type="PROSITE" id="PS51257">
    <property type="entry name" value="PROKAR_LIPOPROTEIN"/>
    <property type="match status" value="1"/>
</dbReference>
<dbReference type="AlphaFoldDB" id="A0A951UCN0"/>
<organism evidence="3 4">
    <name type="scientific">Symplocastrum torsivum CPER-KK1</name>
    <dbReference type="NCBI Taxonomy" id="450513"/>
    <lineage>
        <taxon>Bacteria</taxon>
        <taxon>Bacillati</taxon>
        <taxon>Cyanobacteriota</taxon>
        <taxon>Cyanophyceae</taxon>
        <taxon>Oscillatoriophycideae</taxon>
        <taxon>Oscillatoriales</taxon>
        <taxon>Microcoleaceae</taxon>
        <taxon>Symplocastrum</taxon>
    </lineage>
</organism>
<name>A0A951UCN0_9CYAN</name>
<feature type="chain" id="PRO_5038083888" evidence="2">
    <location>
        <begin position="20"/>
        <end position="45"/>
    </location>
</feature>
<evidence type="ECO:0000313" key="4">
    <source>
        <dbReference type="Proteomes" id="UP000753908"/>
    </source>
</evidence>
<evidence type="ECO:0000256" key="1">
    <source>
        <dbReference type="SAM" id="MobiDB-lite"/>
    </source>
</evidence>
<dbReference type="EMBL" id="JAHHIF010000056">
    <property type="protein sequence ID" value="MBW4548174.1"/>
    <property type="molecule type" value="Genomic_DNA"/>
</dbReference>
<sequence length="45" mass="4365">MKKLIGLALVFALATTLGACQSGEGGTGETTPADSPAESPTTSPS</sequence>
<comment type="caution">
    <text evidence="3">The sequence shown here is derived from an EMBL/GenBank/DDBJ whole genome shotgun (WGS) entry which is preliminary data.</text>
</comment>
<evidence type="ECO:0000256" key="2">
    <source>
        <dbReference type="SAM" id="SignalP"/>
    </source>
</evidence>
<feature type="region of interest" description="Disordered" evidence="1">
    <location>
        <begin position="20"/>
        <end position="45"/>
    </location>
</feature>
<keyword evidence="2" id="KW-0732">Signal</keyword>
<reference evidence="3" key="1">
    <citation type="submission" date="2021-05" db="EMBL/GenBank/DDBJ databases">
        <authorList>
            <person name="Pietrasiak N."/>
            <person name="Ward R."/>
            <person name="Stajich J.E."/>
            <person name="Kurbessoian T."/>
        </authorList>
    </citation>
    <scope>NUCLEOTIDE SEQUENCE</scope>
    <source>
        <strain evidence="3">CPER-KK1</strain>
    </source>
</reference>
<accession>A0A951UCN0</accession>
<dbReference type="Proteomes" id="UP000753908">
    <property type="component" value="Unassembled WGS sequence"/>
</dbReference>
<evidence type="ECO:0000313" key="3">
    <source>
        <dbReference type="EMBL" id="MBW4548174.1"/>
    </source>
</evidence>
<feature type="signal peptide" evidence="2">
    <location>
        <begin position="1"/>
        <end position="19"/>
    </location>
</feature>
<reference evidence="3" key="2">
    <citation type="journal article" date="2022" name="Microbiol. Resour. Announc.">
        <title>Metagenome Sequencing to Explore Phylogenomics of Terrestrial Cyanobacteria.</title>
        <authorList>
            <person name="Ward R.D."/>
            <person name="Stajich J.E."/>
            <person name="Johansen J.R."/>
            <person name="Huntemann M."/>
            <person name="Clum A."/>
            <person name="Foster B."/>
            <person name="Foster B."/>
            <person name="Roux S."/>
            <person name="Palaniappan K."/>
            <person name="Varghese N."/>
            <person name="Mukherjee S."/>
            <person name="Reddy T.B.K."/>
            <person name="Daum C."/>
            <person name="Copeland A."/>
            <person name="Chen I.A."/>
            <person name="Ivanova N.N."/>
            <person name="Kyrpides N.C."/>
            <person name="Shapiro N."/>
            <person name="Eloe-Fadrosh E.A."/>
            <person name="Pietrasiak N."/>
        </authorList>
    </citation>
    <scope>NUCLEOTIDE SEQUENCE</scope>
    <source>
        <strain evidence="3">CPER-KK1</strain>
    </source>
</reference>
<protein>
    <submittedName>
        <fullName evidence="3">Uncharacterized protein</fullName>
    </submittedName>
</protein>